<keyword evidence="3 4" id="KW-0961">Cell wall biogenesis/degradation</keyword>
<keyword evidence="8" id="KW-0449">Lipoprotein</keyword>
<organism evidence="8 9">
    <name type="scientific">Desulfovibrio ferrophilus</name>
    <dbReference type="NCBI Taxonomy" id="241368"/>
    <lineage>
        <taxon>Bacteria</taxon>
        <taxon>Pseudomonadati</taxon>
        <taxon>Thermodesulfobacteriota</taxon>
        <taxon>Desulfovibrionia</taxon>
        <taxon>Desulfovibrionales</taxon>
        <taxon>Desulfovibrionaceae</taxon>
        <taxon>Desulfovibrio</taxon>
    </lineage>
</organism>
<feature type="domain" description="SPOR" evidence="7">
    <location>
        <begin position="186"/>
        <end position="265"/>
    </location>
</feature>
<evidence type="ECO:0000256" key="5">
    <source>
        <dbReference type="RuleBase" id="RU003495"/>
    </source>
</evidence>
<dbReference type="InterPro" id="IPR009009">
    <property type="entry name" value="RlpA-like_DPBB"/>
</dbReference>
<reference evidence="8 9" key="1">
    <citation type="journal article" date="2018" name="Sci. Adv.">
        <title>Multi-heme cytochromes provide a pathway for survival in energy-limited environments.</title>
        <authorList>
            <person name="Deng X."/>
            <person name="Dohmae N."/>
            <person name="Nealson K.H."/>
            <person name="Hashimoto K."/>
            <person name="Okamoto A."/>
        </authorList>
    </citation>
    <scope>NUCLEOTIDE SEQUENCE [LARGE SCALE GENOMIC DNA]</scope>
    <source>
        <strain evidence="8 9">IS5</strain>
    </source>
</reference>
<keyword evidence="2 4" id="KW-0456">Lyase</keyword>
<dbReference type="KEGG" id="dfl:DFE_2772"/>
<feature type="compositionally biased region" description="Low complexity" evidence="6">
    <location>
        <begin position="41"/>
        <end position="57"/>
    </location>
</feature>
<dbReference type="Pfam" id="PF05036">
    <property type="entry name" value="SPOR"/>
    <property type="match status" value="1"/>
</dbReference>
<proteinExistence type="inferred from homology"/>
<sequence length="265" mass="28265">MGQTTTAFRLTTAAMLIAALMLTLSGCGKRQIPTSQDPARRPSVAAPAPGKAGPVPKGTFKPYTIAGKRYYPLSSSDGYVQTGIASWYGDDFHGKKTANGETYDMYAMTCAHKVLPMNTYVRITNRNNGKVVTLRVNDRGPFVGSRIVDLSHAGAQALGVIGPGTAPVRLEAVGVAGRQAPSIAKAVADGSYFVQVGSFTQPENAKRLLATLKQSGYSGSRMKRALISGQSYWRVQAGVFRGMDHANKVHAALKHKYPASFLIAD</sequence>
<accession>A0A2Z6B231</accession>
<dbReference type="SUPFAM" id="SSF50685">
    <property type="entry name" value="Barwin-like endoglucanases"/>
    <property type="match status" value="1"/>
</dbReference>
<dbReference type="EC" id="4.2.2.-" evidence="4"/>
<evidence type="ECO:0000256" key="3">
    <source>
        <dbReference type="ARBA" id="ARBA00023316"/>
    </source>
</evidence>
<dbReference type="GO" id="GO:0071555">
    <property type="term" value="P:cell wall organization"/>
    <property type="evidence" value="ECO:0007669"/>
    <property type="project" value="UniProtKB-KW"/>
</dbReference>
<name>A0A2Z6B231_9BACT</name>
<dbReference type="Gene3D" id="3.30.70.1070">
    <property type="entry name" value="Sporulation related repeat"/>
    <property type="match status" value="1"/>
</dbReference>
<dbReference type="GO" id="GO:0042834">
    <property type="term" value="F:peptidoglycan binding"/>
    <property type="evidence" value="ECO:0007669"/>
    <property type="project" value="InterPro"/>
</dbReference>
<dbReference type="Pfam" id="PF03330">
    <property type="entry name" value="DPBB_1"/>
    <property type="match status" value="1"/>
</dbReference>
<dbReference type="PANTHER" id="PTHR34183">
    <property type="entry name" value="ENDOLYTIC PEPTIDOGLYCAN TRANSGLYCOSYLASE RLPA"/>
    <property type="match status" value="1"/>
</dbReference>
<dbReference type="HAMAP" id="MF_02071">
    <property type="entry name" value="RlpA"/>
    <property type="match status" value="1"/>
</dbReference>
<evidence type="ECO:0000256" key="4">
    <source>
        <dbReference type="HAMAP-Rule" id="MF_02071"/>
    </source>
</evidence>
<protein>
    <recommendedName>
        <fullName evidence="4">Probable endolytic peptidoglycan transglycosylase RlpA</fullName>
        <ecNumber evidence="4">4.2.2.-</ecNumber>
    </recommendedName>
</protein>
<dbReference type="GO" id="GO:0000270">
    <property type="term" value="P:peptidoglycan metabolic process"/>
    <property type="evidence" value="ECO:0007669"/>
    <property type="project" value="UniProtKB-UniRule"/>
</dbReference>
<gene>
    <name evidence="4" type="primary">rlpA</name>
    <name evidence="8" type="ORF">DFE_2772</name>
</gene>
<dbReference type="Proteomes" id="UP000269883">
    <property type="component" value="Chromosome"/>
</dbReference>
<dbReference type="NCBIfam" id="TIGR00413">
    <property type="entry name" value="rlpA"/>
    <property type="match status" value="1"/>
</dbReference>
<dbReference type="InterPro" id="IPR036680">
    <property type="entry name" value="SPOR-like_sf"/>
</dbReference>
<evidence type="ECO:0000256" key="6">
    <source>
        <dbReference type="SAM" id="MobiDB-lite"/>
    </source>
</evidence>
<dbReference type="InterPro" id="IPR034718">
    <property type="entry name" value="RlpA"/>
</dbReference>
<evidence type="ECO:0000313" key="9">
    <source>
        <dbReference type="Proteomes" id="UP000269883"/>
    </source>
</evidence>
<dbReference type="GO" id="GO:0008932">
    <property type="term" value="F:lytic endotransglycosylase activity"/>
    <property type="evidence" value="ECO:0007669"/>
    <property type="project" value="UniProtKB-UniRule"/>
</dbReference>
<dbReference type="InterPro" id="IPR012997">
    <property type="entry name" value="RplA"/>
</dbReference>
<comment type="similarity">
    <text evidence="4 5">Belongs to the RlpA family.</text>
</comment>
<keyword evidence="1" id="KW-0732">Signal</keyword>
<dbReference type="SUPFAM" id="SSF110997">
    <property type="entry name" value="Sporulation related repeat"/>
    <property type="match status" value="1"/>
</dbReference>
<evidence type="ECO:0000256" key="2">
    <source>
        <dbReference type="ARBA" id="ARBA00023239"/>
    </source>
</evidence>
<dbReference type="InterPro" id="IPR007730">
    <property type="entry name" value="SPOR-like_dom"/>
</dbReference>
<dbReference type="EMBL" id="AP017378">
    <property type="protein sequence ID" value="BBD09498.1"/>
    <property type="molecule type" value="Genomic_DNA"/>
</dbReference>
<dbReference type="InterPro" id="IPR036908">
    <property type="entry name" value="RlpA-like_sf"/>
</dbReference>
<evidence type="ECO:0000256" key="1">
    <source>
        <dbReference type="ARBA" id="ARBA00022729"/>
    </source>
</evidence>
<dbReference type="AlphaFoldDB" id="A0A2Z6B231"/>
<dbReference type="RefSeq" id="WP_126380496.1">
    <property type="nucleotide sequence ID" value="NZ_AP017378.1"/>
</dbReference>
<dbReference type="CDD" id="cd22268">
    <property type="entry name" value="DPBB_RlpA-like"/>
    <property type="match status" value="1"/>
</dbReference>
<evidence type="ECO:0000259" key="7">
    <source>
        <dbReference type="PROSITE" id="PS51724"/>
    </source>
</evidence>
<dbReference type="PROSITE" id="PS51724">
    <property type="entry name" value="SPOR"/>
    <property type="match status" value="1"/>
</dbReference>
<dbReference type="Gene3D" id="2.40.40.10">
    <property type="entry name" value="RlpA-like domain"/>
    <property type="match status" value="1"/>
</dbReference>
<comment type="function">
    <text evidence="4">Lytic transglycosylase with a strong preference for naked glycan strands that lack stem peptides.</text>
</comment>
<keyword evidence="9" id="KW-1185">Reference proteome</keyword>
<dbReference type="OrthoDB" id="9779128at2"/>
<evidence type="ECO:0000313" key="8">
    <source>
        <dbReference type="EMBL" id="BBD09498.1"/>
    </source>
</evidence>
<feature type="region of interest" description="Disordered" evidence="6">
    <location>
        <begin position="31"/>
        <end position="57"/>
    </location>
</feature>
<dbReference type="PANTHER" id="PTHR34183:SF8">
    <property type="entry name" value="ENDOLYTIC PEPTIDOGLYCAN TRANSGLYCOSYLASE RLPA-RELATED"/>
    <property type="match status" value="1"/>
</dbReference>